<dbReference type="InterPro" id="IPR039564">
    <property type="entry name" value="Peptidase_C39-like"/>
</dbReference>
<evidence type="ECO:0000313" key="2">
    <source>
        <dbReference type="EMBL" id="OWM35903.1"/>
    </source>
</evidence>
<name>A0A854NP63_CORDP</name>
<dbReference type="AlphaFoldDB" id="A0A854NP63"/>
<gene>
    <name evidence="2" type="ORF">AY602_09650</name>
</gene>
<reference evidence="3" key="1">
    <citation type="submission" date="2016-02" db="EMBL/GenBank/DDBJ databases">
        <title>Genomic analyses of a collection of pathogenic Corynebacterium diphtheriae.</title>
        <authorList>
            <person name="Sangal V."/>
            <person name="Titov L."/>
        </authorList>
    </citation>
    <scope>NUCLEOTIDE SEQUENCE [LARGE SCALE GENOMIC DNA]</scope>
    <source>
        <strain evidence="3">1438</strain>
    </source>
</reference>
<sequence length="183" mass="20370">MEKILRYSRDQVKQDTPYNCCPASAQTIILAATGVMVSEFELGRALQTHTGGTDWIGQVPAVLNHYMPGAQYRHVEMPNDPPTPAQRERLWSDLTHSIDKGYGVLANIVAPTSNYPRAVAPSTISPKYAGGTVYHYIAIMGYAGEGRDRRVWVADSGFWPYGYWLSFDQLATLIPPKGYAWSE</sequence>
<accession>A0A854NP63</accession>
<dbReference type="Proteomes" id="UP000197692">
    <property type="component" value="Unassembled WGS sequence"/>
</dbReference>
<comment type="caution">
    <text evidence="2">The sequence shown here is derived from an EMBL/GenBank/DDBJ whole genome shotgun (WGS) entry which is preliminary data.</text>
</comment>
<evidence type="ECO:0000313" key="3">
    <source>
        <dbReference type="Proteomes" id="UP000197692"/>
    </source>
</evidence>
<protein>
    <recommendedName>
        <fullName evidence="1">Peptidase C39-like domain-containing protein</fullName>
    </recommendedName>
</protein>
<evidence type="ECO:0000259" key="1">
    <source>
        <dbReference type="Pfam" id="PF13529"/>
    </source>
</evidence>
<organism evidence="2 3">
    <name type="scientific">Corynebacterium diphtheriae bv. mitis</name>
    <dbReference type="NCBI Taxonomy" id="1806053"/>
    <lineage>
        <taxon>Bacteria</taxon>
        <taxon>Bacillati</taxon>
        <taxon>Actinomycetota</taxon>
        <taxon>Actinomycetes</taxon>
        <taxon>Mycobacteriales</taxon>
        <taxon>Corynebacteriaceae</taxon>
        <taxon>Corynebacterium</taxon>
    </lineage>
</organism>
<dbReference type="RefSeq" id="WP_003852546.1">
    <property type="nucleotide sequence ID" value="NZ_LSZF01000003.1"/>
</dbReference>
<proteinExistence type="predicted"/>
<dbReference type="Pfam" id="PF13529">
    <property type="entry name" value="Peptidase_C39_2"/>
    <property type="match status" value="1"/>
</dbReference>
<dbReference type="EMBL" id="LSZF01000003">
    <property type="protein sequence ID" value="OWM35903.1"/>
    <property type="molecule type" value="Genomic_DNA"/>
</dbReference>
<feature type="domain" description="Peptidase C39-like" evidence="1">
    <location>
        <begin position="13"/>
        <end position="156"/>
    </location>
</feature>